<dbReference type="CDD" id="cd00093">
    <property type="entry name" value="HTH_XRE"/>
    <property type="match status" value="1"/>
</dbReference>
<reference evidence="2 3" key="1">
    <citation type="journal article" date="2023" name="Microbiol. Spectr.">
        <title>Synergy between Genome Mining, Metabolomics, and Bioinformatics Uncovers Antibacterial Chlorinated Carbazole Alkaloids and Their Biosynthetic Gene Cluster from Streptomyces tubbatahanensis sp. nov., a Novel Actinomycete Isolated from Sulu Sea, Philippines.</title>
        <authorList>
            <person name="Tenebro C.P."/>
            <person name="Trono D.J.V.L."/>
            <person name="Balida L.A.P."/>
            <person name="Bayog L.K.A."/>
            <person name="Bruna J.R."/>
            <person name="Sabido E.M."/>
            <person name="Caspe D.P.C."/>
            <person name="de Los Santos E.L.C."/>
            <person name="Saludes J.P."/>
            <person name="Dalisay D.S."/>
        </authorList>
    </citation>
    <scope>NUCLEOTIDE SEQUENCE [LARGE SCALE GENOMIC DNA]</scope>
    <source>
        <strain evidence="2 3">DSD3025</strain>
    </source>
</reference>
<feature type="compositionally biased region" description="Basic and acidic residues" evidence="1">
    <location>
        <begin position="88"/>
        <end position="100"/>
    </location>
</feature>
<dbReference type="Proteomes" id="UP001202244">
    <property type="component" value="Chromosome"/>
</dbReference>
<dbReference type="RefSeq" id="WP_242753564.1">
    <property type="nucleotide sequence ID" value="NZ_CP093846.1"/>
</dbReference>
<name>A0ABY3XW23_9ACTN</name>
<dbReference type="EMBL" id="CP093846">
    <property type="protein sequence ID" value="UNS98559.1"/>
    <property type="molecule type" value="Genomic_DNA"/>
</dbReference>
<feature type="region of interest" description="Disordered" evidence="1">
    <location>
        <begin position="83"/>
        <end position="143"/>
    </location>
</feature>
<organism evidence="2 3">
    <name type="scientific">Streptomyces tubbatahanensis</name>
    <dbReference type="NCBI Taxonomy" id="2923272"/>
    <lineage>
        <taxon>Bacteria</taxon>
        <taxon>Bacillati</taxon>
        <taxon>Actinomycetota</taxon>
        <taxon>Actinomycetes</taxon>
        <taxon>Kitasatosporales</taxon>
        <taxon>Streptomycetaceae</taxon>
        <taxon>Streptomyces</taxon>
    </lineage>
</organism>
<keyword evidence="3" id="KW-1185">Reference proteome</keyword>
<sequence length="281" mass="30230">MTTAEHVPNDVLRAVRIGLRLSQDDLARVLRRSGEEAGEPNDASKRLVQRWEAGISRTPRPVYARALERVTGRPVESLGFSLPVPGARVREDGNGGHDVETGETGETGENGENGENGEAGEAREAGTSGGAGTRARHEQQPPPHYGGIWLSRYEYFSSGRGATFTGAHHVVLVQHGNRLTGESLPGGSSNPDSPLALEMTVDRNVVTGTWTEQTAAGGYYAGARYHGALQLLVEPTGWRMTGKWLGFGKDFDVNSGPWQLVFLDSSVSKAALERYSRPPGE</sequence>
<evidence type="ECO:0000256" key="1">
    <source>
        <dbReference type="SAM" id="MobiDB-lite"/>
    </source>
</evidence>
<accession>A0ABY3XW23</accession>
<gene>
    <name evidence="2" type="ORF">MMF93_20435</name>
</gene>
<dbReference type="InterPro" id="IPR001387">
    <property type="entry name" value="Cro/C1-type_HTH"/>
</dbReference>
<protein>
    <submittedName>
        <fullName evidence="2">XRE family transcriptional regulator</fullName>
    </submittedName>
</protein>
<evidence type="ECO:0000313" key="3">
    <source>
        <dbReference type="Proteomes" id="UP001202244"/>
    </source>
</evidence>
<proteinExistence type="predicted"/>
<evidence type="ECO:0000313" key="2">
    <source>
        <dbReference type="EMBL" id="UNS98559.1"/>
    </source>
</evidence>